<feature type="signal peptide" evidence="1">
    <location>
        <begin position="1"/>
        <end position="20"/>
    </location>
</feature>
<reference evidence="2 3" key="1">
    <citation type="submission" date="2023-05" db="EMBL/GenBank/DDBJ databases">
        <title>Actinoplanes sp. NEAU-A12 genome sequencing.</title>
        <authorList>
            <person name="Wang Z.-S."/>
        </authorList>
    </citation>
    <scope>NUCLEOTIDE SEQUENCE [LARGE SCALE GENOMIC DNA]</scope>
    <source>
        <strain evidence="2 3">NEAU-A12</strain>
    </source>
</reference>
<keyword evidence="1" id="KW-0732">Signal</keyword>
<evidence type="ECO:0000256" key="1">
    <source>
        <dbReference type="SAM" id="SignalP"/>
    </source>
</evidence>
<feature type="chain" id="PRO_5046626901" evidence="1">
    <location>
        <begin position="21"/>
        <end position="93"/>
    </location>
</feature>
<protein>
    <submittedName>
        <fullName evidence="2">Uncharacterized protein</fullName>
    </submittedName>
</protein>
<sequence>MKRALLVVALTALLSSCTFSGQGGVVTGQPLPSGSTPADACAPQLLAAMVGKPVTAAIAANPGLSGMLAGLDRAGLRALDDVPAYPGQVKAVS</sequence>
<proteinExistence type="predicted"/>
<dbReference type="PROSITE" id="PS51257">
    <property type="entry name" value="PROKAR_LIPOPROTEIN"/>
    <property type="match status" value="1"/>
</dbReference>
<dbReference type="RefSeq" id="WP_282763796.1">
    <property type="nucleotide sequence ID" value="NZ_JASCTH010000021.1"/>
</dbReference>
<evidence type="ECO:0000313" key="2">
    <source>
        <dbReference type="EMBL" id="MDI6102728.1"/>
    </source>
</evidence>
<evidence type="ECO:0000313" key="3">
    <source>
        <dbReference type="Proteomes" id="UP001241758"/>
    </source>
</evidence>
<dbReference type="Proteomes" id="UP001241758">
    <property type="component" value="Unassembled WGS sequence"/>
</dbReference>
<keyword evidence="3" id="KW-1185">Reference proteome</keyword>
<gene>
    <name evidence="2" type="ORF">QLQ12_29325</name>
</gene>
<comment type="caution">
    <text evidence="2">The sequence shown here is derived from an EMBL/GenBank/DDBJ whole genome shotgun (WGS) entry which is preliminary data.</text>
</comment>
<accession>A0ABT6WSK9</accession>
<organism evidence="2 3">
    <name type="scientific">Actinoplanes sandaracinus</name>
    <dbReference type="NCBI Taxonomy" id="3045177"/>
    <lineage>
        <taxon>Bacteria</taxon>
        <taxon>Bacillati</taxon>
        <taxon>Actinomycetota</taxon>
        <taxon>Actinomycetes</taxon>
        <taxon>Micromonosporales</taxon>
        <taxon>Micromonosporaceae</taxon>
        <taxon>Actinoplanes</taxon>
    </lineage>
</organism>
<dbReference type="EMBL" id="JASCTH010000021">
    <property type="protein sequence ID" value="MDI6102728.1"/>
    <property type="molecule type" value="Genomic_DNA"/>
</dbReference>
<name>A0ABT6WSK9_9ACTN</name>